<evidence type="ECO:0000256" key="1">
    <source>
        <dbReference type="SAM" id="MobiDB-lite"/>
    </source>
</evidence>
<evidence type="ECO:0000313" key="3">
    <source>
        <dbReference type="Proteomes" id="UP000008022"/>
    </source>
</evidence>
<dbReference type="Gramene" id="ORUFI06G06830.1">
    <property type="protein sequence ID" value="ORUFI06G06830.1"/>
    <property type="gene ID" value="ORUFI06G06830"/>
</dbReference>
<feature type="region of interest" description="Disordered" evidence="1">
    <location>
        <begin position="48"/>
        <end position="74"/>
    </location>
</feature>
<name>A0A0E0PUT6_ORYRU</name>
<organism evidence="2 3">
    <name type="scientific">Oryza rufipogon</name>
    <name type="common">Brownbeard rice</name>
    <name type="synonym">Asian wild rice</name>
    <dbReference type="NCBI Taxonomy" id="4529"/>
    <lineage>
        <taxon>Eukaryota</taxon>
        <taxon>Viridiplantae</taxon>
        <taxon>Streptophyta</taxon>
        <taxon>Embryophyta</taxon>
        <taxon>Tracheophyta</taxon>
        <taxon>Spermatophyta</taxon>
        <taxon>Magnoliopsida</taxon>
        <taxon>Liliopsida</taxon>
        <taxon>Poales</taxon>
        <taxon>Poaceae</taxon>
        <taxon>BOP clade</taxon>
        <taxon>Oryzoideae</taxon>
        <taxon>Oryzeae</taxon>
        <taxon>Oryzinae</taxon>
        <taxon>Oryza</taxon>
    </lineage>
</organism>
<dbReference type="Proteomes" id="UP000008022">
    <property type="component" value="Unassembled WGS sequence"/>
</dbReference>
<evidence type="ECO:0000313" key="2">
    <source>
        <dbReference type="EnsemblPlants" id="ORUFI06G06830.1"/>
    </source>
</evidence>
<reference evidence="3" key="1">
    <citation type="submission" date="2013-06" db="EMBL/GenBank/DDBJ databases">
        <authorList>
            <person name="Zhao Q."/>
        </authorList>
    </citation>
    <scope>NUCLEOTIDE SEQUENCE</scope>
    <source>
        <strain evidence="3">cv. W1943</strain>
    </source>
</reference>
<sequence>MWHVEEKWTERVLVMGNPGLLGAVAEKKKKTASPCHSIAQHKPYSYPLSLRQRPQLRKEERENPRNQPRAASHKGALLQSIHLLIFHILRFL</sequence>
<reference evidence="2" key="2">
    <citation type="submission" date="2015-06" db="UniProtKB">
        <authorList>
            <consortium name="EnsemblPlants"/>
        </authorList>
    </citation>
    <scope>IDENTIFICATION</scope>
</reference>
<dbReference type="EnsemblPlants" id="ORUFI06G06830.1">
    <property type="protein sequence ID" value="ORUFI06G06830.1"/>
    <property type="gene ID" value="ORUFI06G06830"/>
</dbReference>
<dbReference type="HOGENOM" id="CLU_2417132_0_0_1"/>
<keyword evidence="3" id="KW-1185">Reference proteome</keyword>
<dbReference type="OMA" id="CHSIAQH"/>
<accession>A0A0E0PUT6</accession>
<proteinExistence type="predicted"/>
<protein>
    <submittedName>
        <fullName evidence="2">Uncharacterized protein</fullName>
    </submittedName>
</protein>
<dbReference type="AlphaFoldDB" id="A0A0E0PUT6"/>